<dbReference type="InterPro" id="IPR007627">
    <property type="entry name" value="RNA_pol_sigma70_r2"/>
</dbReference>
<accession>A0ABN3EHF5</accession>
<keyword evidence="5" id="KW-0804">Transcription</keyword>
<organism evidence="10 11">
    <name type="scientific">Kitasatospora cystarginea</name>
    <dbReference type="NCBI Taxonomy" id="58350"/>
    <lineage>
        <taxon>Bacteria</taxon>
        <taxon>Bacillati</taxon>
        <taxon>Actinomycetota</taxon>
        <taxon>Actinomycetes</taxon>
        <taxon>Kitasatosporales</taxon>
        <taxon>Streptomycetaceae</taxon>
        <taxon>Kitasatospora</taxon>
    </lineage>
</organism>
<evidence type="ECO:0000256" key="4">
    <source>
        <dbReference type="ARBA" id="ARBA00023082"/>
    </source>
</evidence>
<keyword evidence="11" id="KW-1185">Reference proteome</keyword>
<evidence type="ECO:0000256" key="1">
    <source>
        <dbReference type="ARBA" id="ARBA00010641"/>
    </source>
</evidence>
<name>A0ABN3EHF5_9ACTN</name>
<gene>
    <name evidence="10" type="ORF">GCM10010430_47210</name>
</gene>
<dbReference type="InterPro" id="IPR036388">
    <property type="entry name" value="WH-like_DNA-bd_sf"/>
</dbReference>
<comment type="caution">
    <text evidence="10">The sequence shown here is derived from an EMBL/GenBank/DDBJ whole genome shotgun (WGS) entry which is preliminary data.</text>
</comment>
<feature type="domain" description="RNA polymerase sigma factor 70 region 4 type 2" evidence="8">
    <location>
        <begin position="147"/>
        <end position="198"/>
    </location>
</feature>
<dbReference type="SUPFAM" id="SSF88659">
    <property type="entry name" value="Sigma3 and sigma4 domains of RNA polymerase sigma factors"/>
    <property type="match status" value="1"/>
</dbReference>
<comment type="subunit">
    <text evidence="2">Interacts transiently with the RNA polymerase catalytic core formed by RpoA, RpoB, RpoC and RpoZ (2 alpha, 1 beta, 1 beta' and 1 omega subunit) to form the RNA polymerase holoenzyme that can initiate transcription.</text>
</comment>
<dbReference type="Gene3D" id="3.10.450.50">
    <property type="match status" value="1"/>
</dbReference>
<evidence type="ECO:0000256" key="5">
    <source>
        <dbReference type="ARBA" id="ARBA00023163"/>
    </source>
</evidence>
<dbReference type="InterPro" id="IPR032710">
    <property type="entry name" value="NTF2-like_dom_sf"/>
</dbReference>
<dbReference type="Proteomes" id="UP001500305">
    <property type="component" value="Unassembled WGS sequence"/>
</dbReference>
<evidence type="ECO:0000256" key="2">
    <source>
        <dbReference type="ARBA" id="ARBA00011344"/>
    </source>
</evidence>
<evidence type="ECO:0000313" key="11">
    <source>
        <dbReference type="Proteomes" id="UP001500305"/>
    </source>
</evidence>
<dbReference type="SUPFAM" id="SSF54427">
    <property type="entry name" value="NTF2-like"/>
    <property type="match status" value="1"/>
</dbReference>
<sequence>MPGGLAKPPAPHGCSGEPRTRRPNRWKAPAARYGVRVSDEGSAAVPDAFEANRRYLGSVAYRLLGSITDAEDILQEAWLRWQAVDRPRVADPRAYLTTVVTRLCYDQLGSARARREAYYGEWLPEPVITDDRTPDRLAELGEEVSFALLAVMEQLTPAERAAFVLHDVFAIGFDEIAASLDRTPDATRQLASRARRRIKAGQGRAGRGRVDAAEHRQAVHAFAAATAGGDIQALLAVLDPDVVWHSDGGGVVRAGVQPIVGADRVSRLVAGVVAKWFTPEVSFTFAQVNGELGLVLYSSPGTVGGVVTFTVAGGRITEAYVVVNPEKLTRLQPAD</sequence>
<feature type="domain" description="SnoaL-like" evidence="9">
    <location>
        <begin position="219"/>
        <end position="318"/>
    </location>
</feature>
<dbReference type="NCBIfam" id="NF007214">
    <property type="entry name" value="PRK09636.1"/>
    <property type="match status" value="1"/>
</dbReference>
<dbReference type="Pfam" id="PF04542">
    <property type="entry name" value="Sigma70_r2"/>
    <property type="match status" value="1"/>
</dbReference>
<evidence type="ECO:0000256" key="6">
    <source>
        <dbReference type="SAM" id="MobiDB-lite"/>
    </source>
</evidence>
<protein>
    <submittedName>
        <fullName evidence="10">RNA polymerase sigma-70 factor</fullName>
    </submittedName>
</protein>
<dbReference type="InterPro" id="IPR013325">
    <property type="entry name" value="RNA_pol_sigma_r2"/>
</dbReference>
<feature type="domain" description="RNA polymerase sigma-70 region 2" evidence="7">
    <location>
        <begin position="49"/>
        <end position="112"/>
    </location>
</feature>
<dbReference type="Pfam" id="PF12680">
    <property type="entry name" value="SnoaL_2"/>
    <property type="match status" value="1"/>
</dbReference>
<dbReference type="InterPro" id="IPR013249">
    <property type="entry name" value="RNA_pol_sigma70_r4_t2"/>
</dbReference>
<reference evidence="10 11" key="1">
    <citation type="journal article" date="2019" name="Int. J. Syst. Evol. Microbiol.">
        <title>The Global Catalogue of Microorganisms (GCM) 10K type strain sequencing project: providing services to taxonomists for standard genome sequencing and annotation.</title>
        <authorList>
            <consortium name="The Broad Institute Genomics Platform"/>
            <consortium name="The Broad Institute Genome Sequencing Center for Infectious Disease"/>
            <person name="Wu L."/>
            <person name="Ma J."/>
        </authorList>
    </citation>
    <scope>NUCLEOTIDE SEQUENCE [LARGE SCALE GENOMIC DNA]</scope>
    <source>
        <strain evidence="10 11">JCM 7356</strain>
    </source>
</reference>
<keyword evidence="3" id="KW-0805">Transcription regulation</keyword>
<evidence type="ECO:0000259" key="7">
    <source>
        <dbReference type="Pfam" id="PF04542"/>
    </source>
</evidence>
<feature type="region of interest" description="Disordered" evidence="6">
    <location>
        <begin position="1"/>
        <end position="23"/>
    </location>
</feature>
<dbReference type="InterPro" id="IPR013324">
    <property type="entry name" value="RNA_pol_sigma_r3/r4-like"/>
</dbReference>
<dbReference type="PANTHER" id="PTHR30173:SF43">
    <property type="entry name" value="ECF RNA POLYMERASE SIGMA FACTOR SIGI-RELATED"/>
    <property type="match status" value="1"/>
</dbReference>
<dbReference type="EMBL" id="BAAATR010000022">
    <property type="protein sequence ID" value="GAA2257940.1"/>
    <property type="molecule type" value="Genomic_DNA"/>
</dbReference>
<proteinExistence type="inferred from homology"/>
<dbReference type="Gene3D" id="1.10.1740.10">
    <property type="match status" value="1"/>
</dbReference>
<dbReference type="NCBIfam" id="TIGR02937">
    <property type="entry name" value="sigma70-ECF"/>
    <property type="match status" value="1"/>
</dbReference>
<dbReference type="Gene3D" id="1.10.10.10">
    <property type="entry name" value="Winged helix-like DNA-binding domain superfamily/Winged helix DNA-binding domain"/>
    <property type="match status" value="1"/>
</dbReference>
<dbReference type="InterPro" id="IPR052704">
    <property type="entry name" value="ECF_Sigma-70_Domain"/>
</dbReference>
<dbReference type="PANTHER" id="PTHR30173">
    <property type="entry name" value="SIGMA 19 FACTOR"/>
    <property type="match status" value="1"/>
</dbReference>
<evidence type="ECO:0000259" key="8">
    <source>
        <dbReference type="Pfam" id="PF08281"/>
    </source>
</evidence>
<dbReference type="InterPro" id="IPR014284">
    <property type="entry name" value="RNA_pol_sigma-70_dom"/>
</dbReference>
<comment type="similarity">
    <text evidence="1">Belongs to the sigma-70 factor family. ECF subfamily.</text>
</comment>
<dbReference type="InterPro" id="IPR037401">
    <property type="entry name" value="SnoaL-like"/>
</dbReference>
<evidence type="ECO:0000313" key="10">
    <source>
        <dbReference type="EMBL" id="GAA2257940.1"/>
    </source>
</evidence>
<dbReference type="SUPFAM" id="SSF88946">
    <property type="entry name" value="Sigma2 domain of RNA polymerase sigma factors"/>
    <property type="match status" value="1"/>
</dbReference>
<evidence type="ECO:0000259" key="9">
    <source>
        <dbReference type="Pfam" id="PF12680"/>
    </source>
</evidence>
<evidence type="ECO:0000256" key="3">
    <source>
        <dbReference type="ARBA" id="ARBA00023015"/>
    </source>
</evidence>
<dbReference type="Pfam" id="PF08281">
    <property type="entry name" value="Sigma70_r4_2"/>
    <property type="match status" value="1"/>
</dbReference>
<keyword evidence="4" id="KW-0731">Sigma factor</keyword>